<feature type="domain" description="Peptidase M24 C-terminal" evidence="6">
    <location>
        <begin position="547"/>
        <end position="606"/>
    </location>
</feature>
<dbReference type="CDD" id="cd01085">
    <property type="entry name" value="APP"/>
    <property type="match status" value="1"/>
</dbReference>
<dbReference type="Proteomes" id="UP000266934">
    <property type="component" value="Chromosome"/>
</dbReference>
<dbReference type="RefSeq" id="WP_126396971.1">
    <property type="nucleotide sequence ID" value="NZ_AP018907.1"/>
</dbReference>
<keyword evidence="2" id="KW-0479">Metal-binding</keyword>
<dbReference type="Pfam" id="PF16189">
    <property type="entry name" value="Creatinase_N_2"/>
    <property type="match status" value="1"/>
</dbReference>
<gene>
    <name evidence="7" type="ORF">BLTE_03050</name>
</gene>
<name>A0A348FWD7_9HYPH</name>
<dbReference type="Pfam" id="PF16188">
    <property type="entry name" value="Peptidase_M24_C"/>
    <property type="match status" value="1"/>
</dbReference>
<keyword evidence="7" id="KW-0031">Aminopeptidase</keyword>
<proteinExistence type="inferred from homology"/>
<dbReference type="PANTHER" id="PTHR43763">
    <property type="entry name" value="XAA-PRO AMINOPEPTIDASE 1"/>
    <property type="match status" value="1"/>
</dbReference>
<evidence type="ECO:0000259" key="6">
    <source>
        <dbReference type="Pfam" id="PF16188"/>
    </source>
</evidence>
<organism evidence="7 8">
    <name type="scientific">Blastochloris tepida</name>
    <dbReference type="NCBI Taxonomy" id="2233851"/>
    <lineage>
        <taxon>Bacteria</taxon>
        <taxon>Pseudomonadati</taxon>
        <taxon>Pseudomonadota</taxon>
        <taxon>Alphaproteobacteria</taxon>
        <taxon>Hyphomicrobiales</taxon>
        <taxon>Blastochloridaceae</taxon>
        <taxon>Blastochloris</taxon>
    </lineage>
</organism>
<dbReference type="InterPro" id="IPR036005">
    <property type="entry name" value="Creatinase/aminopeptidase-like"/>
</dbReference>
<dbReference type="GO" id="GO:0005737">
    <property type="term" value="C:cytoplasm"/>
    <property type="evidence" value="ECO:0007669"/>
    <property type="project" value="UniProtKB-ARBA"/>
</dbReference>
<dbReference type="EMBL" id="AP018907">
    <property type="protein sequence ID" value="BBF91620.1"/>
    <property type="molecule type" value="Genomic_DNA"/>
</dbReference>
<keyword evidence="3" id="KW-0378">Hydrolase</keyword>
<evidence type="ECO:0000256" key="2">
    <source>
        <dbReference type="ARBA" id="ARBA00022723"/>
    </source>
</evidence>
<dbReference type="Pfam" id="PF01321">
    <property type="entry name" value="Creatinase_N"/>
    <property type="match status" value="1"/>
</dbReference>
<feature type="domain" description="Peptidase M24" evidence="4">
    <location>
        <begin position="325"/>
        <end position="536"/>
    </location>
</feature>
<dbReference type="InterPro" id="IPR029149">
    <property type="entry name" value="Creatin/AminoP/Spt16_N"/>
</dbReference>
<keyword evidence="8" id="KW-1185">Reference proteome</keyword>
<dbReference type="InterPro" id="IPR032416">
    <property type="entry name" value="Peptidase_M24_C"/>
</dbReference>
<reference evidence="7 8" key="1">
    <citation type="submission" date="2018-08" db="EMBL/GenBank/DDBJ databases">
        <title>Complete genome sequencing of Blastochloris tepida GI.</title>
        <authorList>
            <person name="Tsukatani Y."/>
            <person name="Mori H."/>
        </authorList>
    </citation>
    <scope>NUCLEOTIDE SEQUENCE [LARGE SCALE GENOMIC DNA]</scope>
    <source>
        <strain evidence="7 8">GI</strain>
    </source>
</reference>
<sequence>MFEAIFQSFGSAADPSVGAERVALLRAELARSGLDGFVVPRADAHQNEYVPTGEERLRWLTGFAGSAGTAVVLADKAAIFVDGRYTLQVTAEADPAVFAPHNIADRTAEAWIAANLAGGRLGYDPWLHTRDQASKLAAAARAAGGCLVAVESNPIDQVWTDRPAPPCAPVVLHPIAFAGEPAAAKLARIQAALAETKADALLVSDPHALAWTFNIRGGDVAHTPLPLGWALIAREGRPLLFLDPRKLAGEVRGALADAAILAEPAELEPQLSALAATGATIHFDRASAPDRLVGVVERAGGSAGLGDDPIARLKACKNAVEIAGARAAHRRDGAALARFLAWIDREAPKGTLTEIAVTEALESFRRDTGVLRDISFPTIAGAGPNAALPHYRVTTATNRRIEPGILLVDSGAQYQDGTTDVTRTIAIGTPTAAMKRHFTLVLKGHIAVATAVFPAGSTGAQLDPFARRALWAAGLDFDHGTGHGVGSYLSVHEVPARISRIGHAKLEPGMILSNEPGYYRAGEYGIRIENLELVREVPAPEGGERPLLGFETLTLAPIDRRLIDPALLAPDEIAWIDAYHARVAAEIGPLVDAPTAAWLDAATRPIC</sequence>
<protein>
    <submittedName>
        <fullName evidence="7">Aminopeptidase</fullName>
    </submittedName>
</protein>
<dbReference type="FunFam" id="3.90.230.10:FF:000009">
    <property type="entry name" value="xaa-Pro aminopeptidase 2"/>
    <property type="match status" value="1"/>
</dbReference>
<evidence type="ECO:0000259" key="4">
    <source>
        <dbReference type="Pfam" id="PF00557"/>
    </source>
</evidence>
<dbReference type="Gene3D" id="3.40.350.10">
    <property type="entry name" value="Creatinase/prolidase N-terminal domain"/>
    <property type="match status" value="2"/>
</dbReference>
<dbReference type="GO" id="GO:0070006">
    <property type="term" value="F:metalloaminopeptidase activity"/>
    <property type="evidence" value="ECO:0007669"/>
    <property type="project" value="InterPro"/>
</dbReference>
<dbReference type="SUPFAM" id="SSF55920">
    <property type="entry name" value="Creatinase/aminopeptidase"/>
    <property type="match status" value="1"/>
</dbReference>
<dbReference type="InterPro" id="IPR033740">
    <property type="entry name" value="Pept_M24B"/>
</dbReference>
<accession>A0A348FWD7</accession>
<dbReference type="Gene3D" id="3.90.230.10">
    <property type="entry name" value="Creatinase/methionine aminopeptidase superfamily"/>
    <property type="match status" value="1"/>
</dbReference>
<dbReference type="PANTHER" id="PTHR43763:SF6">
    <property type="entry name" value="XAA-PRO AMINOPEPTIDASE 1"/>
    <property type="match status" value="1"/>
</dbReference>
<dbReference type="Pfam" id="PF00557">
    <property type="entry name" value="Peptidase_M24"/>
    <property type="match status" value="1"/>
</dbReference>
<evidence type="ECO:0000313" key="7">
    <source>
        <dbReference type="EMBL" id="BBF91620.1"/>
    </source>
</evidence>
<evidence type="ECO:0000313" key="8">
    <source>
        <dbReference type="Proteomes" id="UP000266934"/>
    </source>
</evidence>
<dbReference type="KEGG" id="blag:BLTE_03050"/>
<dbReference type="AlphaFoldDB" id="A0A348FWD7"/>
<dbReference type="SUPFAM" id="SSF53092">
    <property type="entry name" value="Creatinase/prolidase N-terminal domain"/>
    <property type="match status" value="2"/>
</dbReference>
<feature type="domain" description="Creatinase N-terminal" evidence="5">
    <location>
        <begin position="21"/>
        <end position="141"/>
    </location>
</feature>
<dbReference type="OrthoDB" id="9806388at2"/>
<dbReference type="InterPro" id="IPR000587">
    <property type="entry name" value="Creatinase_N"/>
</dbReference>
<evidence type="ECO:0000256" key="3">
    <source>
        <dbReference type="ARBA" id="ARBA00022801"/>
    </source>
</evidence>
<keyword evidence="7" id="KW-0645">Protease</keyword>
<dbReference type="GO" id="GO:0046872">
    <property type="term" value="F:metal ion binding"/>
    <property type="evidence" value="ECO:0007669"/>
    <property type="project" value="UniProtKB-KW"/>
</dbReference>
<dbReference type="InterPro" id="IPR050422">
    <property type="entry name" value="X-Pro_aminopeptidase_P"/>
</dbReference>
<evidence type="ECO:0000256" key="1">
    <source>
        <dbReference type="ARBA" id="ARBA00008766"/>
    </source>
</evidence>
<evidence type="ECO:0000259" key="5">
    <source>
        <dbReference type="Pfam" id="PF01321"/>
    </source>
</evidence>
<comment type="similarity">
    <text evidence="1">Belongs to the peptidase M24B family.</text>
</comment>
<dbReference type="InterPro" id="IPR000994">
    <property type="entry name" value="Pept_M24"/>
</dbReference>